<sequence>MKIDEERKKAEIDLLEDSYYIVKNGRVIKINAINYGEDKIIWKNGQVLDLIRSERIRI</sequence>
<dbReference type="Proteomes" id="UP001164718">
    <property type="component" value="Chromosome"/>
</dbReference>
<accession>A0A9E8LXY3</accession>
<dbReference type="InterPro" id="IPR025017">
    <property type="entry name" value="DUF3954"/>
</dbReference>
<evidence type="ECO:0000313" key="2">
    <source>
        <dbReference type="Proteomes" id="UP001164718"/>
    </source>
</evidence>
<dbReference type="KEGG" id="faf:OE104_05795"/>
<dbReference type="EMBL" id="CP106878">
    <property type="protein sequence ID" value="WAA10824.1"/>
    <property type="molecule type" value="Genomic_DNA"/>
</dbReference>
<name>A0A9E8LXY3_9BACI</name>
<gene>
    <name evidence="1" type="ORF">OE104_05795</name>
</gene>
<dbReference type="RefSeq" id="WP_275418628.1">
    <property type="nucleotide sequence ID" value="NZ_CP106878.1"/>
</dbReference>
<evidence type="ECO:0000313" key="1">
    <source>
        <dbReference type="EMBL" id="WAA10824.1"/>
    </source>
</evidence>
<dbReference type="AlphaFoldDB" id="A0A9E8LXY3"/>
<organism evidence="1 2">
    <name type="scientific">Fervidibacillus albus</name>
    <dbReference type="NCBI Taxonomy" id="2980026"/>
    <lineage>
        <taxon>Bacteria</taxon>
        <taxon>Bacillati</taxon>
        <taxon>Bacillota</taxon>
        <taxon>Bacilli</taxon>
        <taxon>Bacillales</taxon>
        <taxon>Bacillaceae</taxon>
        <taxon>Fervidibacillus</taxon>
    </lineage>
</organism>
<protein>
    <submittedName>
        <fullName evidence="1">DUF3954 domain-containing protein</fullName>
    </submittedName>
</protein>
<reference evidence="1" key="1">
    <citation type="submission" date="2022-09" db="EMBL/GenBank/DDBJ databases">
        <title>Complete Genomes of Fervidibacillus albus and Fervidibacillus halotolerans isolated from tidal flat sediments.</title>
        <authorList>
            <person name="Kwon K.K."/>
            <person name="Yang S.-H."/>
            <person name="Park M.J."/>
            <person name="Oh H.-M."/>
        </authorList>
    </citation>
    <scope>NUCLEOTIDE SEQUENCE</scope>
    <source>
        <strain evidence="1">MEBiC13591</strain>
    </source>
</reference>
<proteinExistence type="predicted"/>
<dbReference type="Pfam" id="PF13128">
    <property type="entry name" value="DUF3954"/>
    <property type="match status" value="1"/>
</dbReference>
<keyword evidence="2" id="KW-1185">Reference proteome</keyword>